<evidence type="ECO:0000256" key="10">
    <source>
        <dbReference type="ARBA" id="ARBA00052716"/>
    </source>
</evidence>
<organism evidence="21 22">
    <name type="scientific">Candidatus Endolissoclinum faulkneri L2</name>
    <dbReference type="NCBI Taxonomy" id="1193729"/>
    <lineage>
        <taxon>Bacteria</taxon>
        <taxon>Pseudomonadati</taxon>
        <taxon>Pseudomonadota</taxon>
        <taxon>Alphaproteobacteria</taxon>
        <taxon>Rhodospirillales</taxon>
        <taxon>Rhodospirillaceae</taxon>
        <taxon>Candidatus Endolissoclinum</taxon>
    </lineage>
</organism>
<keyword evidence="3 14" id="KW-0547">Nucleotide-binding</keyword>
<dbReference type="InterPro" id="IPR006109">
    <property type="entry name" value="G3P_DH_NAD-dep_C"/>
</dbReference>
<dbReference type="EMBL" id="CP003539">
    <property type="protein sequence ID" value="AFX98717.1"/>
    <property type="molecule type" value="Genomic_DNA"/>
</dbReference>
<evidence type="ECO:0000256" key="1">
    <source>
        <dbReference type="ARBA" id="ARBA00011009"/>
    </source>
</evidence>
<dbReference type="UniPathway" id="UPA00940"/>
<dbReference type="PANTHER" id="PTHR11728:SF1">
    <property type="entry name" value="GLYCEROL-3-PHOSPHATE DEHYDROGENASE [NAD(+)] 2, CHLOROPLASTIC"/>
    <property type="match status" value="1"/>
</dbReference>
<proteinExistence type="inferred from homology"/>
<feature type="binding site" evidence="14">
    <location>
        <position position="130"/>
    </location>
    <ligand>
        <name>sn-glycerol 3-phosphate</name>
        <dbReference type="ChEBI" id="CHEBI:57597"/>
    </ligand>
</feature>
<dbReference type="GO" id="GO:0005829">
    <property type="term" value="C:cytosol"/>
    <property type="evidence" value="ECO:0007669"/>
    <property type="project" value="TreeGrafter"/>
</dbReference>
<feature type="binding site" evidence="14">
    <location>
        <position position="254"/>
    </location>
    <ligand>
        <name>sn-glycerol 3-phosphate</name>
        <dbReference type="ChEBI" id="CHEBI:57597"/>
    </ligand>
</feature>
<dbReference type="FunFam" id="1.10.1040.10:FF:000001">
    <property type="entry name" value="Glycerol-3-phosphate dehydrogenase [NAD(P)+]"/>
    <property type="match status" value="1"/>
</dbReference>
<dbReference type="Proteomes" id="UP000010077">
    <property type="component" value="Chromosome"/>
</dbReference>
<dbReference type="GO" id="GO:0051287">
    <property type="term" value="F:NAD binding"/>
    <property type="evidence" value="ECO:0007669"/>
    <property type="project" value="InterPro"/>
</dbReference>
<feature type="domain" description="Glycerol-3-phosphate dehydrogenase NAD-dependent C-terminal" evidence="20">
    <location>
        <begin position="180"/>
        <end position="320"/>
    </location>
</feature>
<evidence type="ECO:0000256" key="5">
    <source>
        <dbReference type="ARBA" id="ARBA00023002"/>
    </source>
</evidence>
<dbReference type="PROSITE" id="PS00957">
    <property type="entry name" value="NAD_G3PDH"/>
    <property type="match status" value="1"/>
</dbReference>
<feature type="binding site" evidence="17">
    <location>
        <begin position="3"/>
        <end position="8"/>
    </location>
    <ligand>
        <name>NAD(+)</name>
        <dbReference type="ChEBI" id="CHEBI:57540"/>
    </ligand>
</feature>
<comment type="catalytic activity">
    <reaction evidence="10">
        <text>sn-glycerol 3-phosphate + NADP(+) = dihydroxyacetone phosphate + NADPH + H(+)</text>
        <dbReference type="Rhea" id="RHEA:11096"/>
        <dbReference type="ChEBI" id="CHEBI:15378"/>
        <dbReference type="ChEBI" id="CHEBI:57597"/>
        <dbReference type="ChEBI" id="CHEBI:57642"/>
        <dbReference type="ChEBI" id="CHEBI:57783"/>
        <dbReference type="ChEBI" id="CHEBI:58349"/>
        <dbReference type="EC" id="1.1.1.94"/>
    </reaction>
    <physiologicalReaction direction="right-to-left" evidence="10">
        <dbReference type="Rhea" id="RHEA:11098"/>
    </physiologicalReaction>
</comment>
<feature type="binding site" evidence="14">
    <location>
        <position position="281"/>
    </location>
    <ligand>
        <name>NADPH</name>
        <dbReference type="ChEBI" id="CHEBI:57783"/>
    </ligand>
</feature>
<evidence type="ECO:0000256" key="16">
    <source>
        <dbReference type="PIRSR" id="PIRSR000114-2"/>
    </source>
</evidence>
<dbReference type="PRINTS" id="PR00077">
    <property type="entry name" value="GPDHDRGNASE"/>
</dbReference>
<keyword evidence="22" id="KW-1185">Reference proteome</keyword>
<dbReference type="GO" id="GO:0046168">
    <property type="term" value="P:glycerol-3-phosphate catabolic process"/>
    <property type="evidence" value="ECO:0007669"/>
    <property type="project" value="InterPro"/>
</dbReference>
<feature type="binding site" evidence="16">
    <location>
        <position position="102"/>
    </location>
    <ligand>
        <name>substrate</name>
    </ligand>
</feature>
<dbReference type="GO" id="GO:0141153">
    <property type="term" value="F:glycerol-3-phosphate dehydrogenase (NADP+) activity"/>
    <property type="evidence" value="ECO:0007669"/>
    <property type="project" value="RHEA"/>
</dbReference>
<evidence type="ECO:0000256" key="2">
    <source>
        <dbReference type="ARBA" id="ARBA00022516"/>
    </source>
</evidence>
<dbReference type="Gene3D" id="1.10.1040.10">
    <property type="entry name" value="N-(1-d-carboxylethyl)-l-norvaline Dehydrogenase, domain 2"/>
    <property type="match status" value="1"/>
</dbReference>
<gene>
    <name evidence="14" type="primary">gpsA</name>
    <name evidence="21" type="ORF">A1OE_524</name>
</gene>
<feature type="binding site" evidence="14">
    <location>
        <position position="191"/>
    </location>
    <ligand>
        <name>sn-glycerol 3-phosphate</name>
        <dbReference type="ChEBI" id="CHEBI:57597"/>
    </ligand>
</feature>
<evidence type="ECO:0000256" key="14">
    <source>
        <dbReference type="HAMAP-Rule" id="MF_00394"/>
    </source>
</evidence>
<feature type="binding site" evidence="17">
    <location>
        <position position="134"/>
    </location>
    <ligand>
        <name>NAD(+)</name>
        <dbReference type="ChEBI" id="CHEBI:57540"/>
    </ligand>
</feature>
<comment type="catalytic activity">
    <reaction evidence="14">
        <text>sn-glycerol 3-phosphate + NAD(+) = dihydroxyacetone phosphate + NADH + H(+)</text>
        <dbReference type="Rhea" id="RHEA:11092"/>
        <dbReference type="ChEBI" id="CHEBI:15378"/>
        <dbReference type="ChEBI" id="CHEBI:57540"/>
        <dbReference type="ChEBI" id="CHEBI:57597"/>
        <dbReference type="ChEBI" id="CHEBI:57642"/>
        <dbReference type="ChEBI" id="CHEBI:57945"/>
        <dbReference type="EC" id="1.1.1.94"/>
    </reaction>
</comment>
<keyword evidence="2 14" id="KW-0444">Lipid biosynthesis</keyword>
<dbReference type="SUPFAM" id="SSF51735">
    <property type="entry name" value="NAD(P)-binding Rossmann-fold domains"/>
    <property type="match status" value="1"/>
</dbReference>
<evidence type="ECO:0000313" key="21">
    <source>
        <dbReference type="EMBL" id="AFX98717.1"/>
    </source>
</evidence>
<feature type="binding site" evidence="14">
    <location>
        <position position="28"/>
    </location>
    <ligand>
        <name>NADPH</name>
        <dbReference type="ChEBI" id="CHEBI:57783"/>
    </ligand>
</feature>
<dbReference type="HAMAP" id="MF_00394">
    <property type="entry name" value="NAD_Glyc3P_dehydrog"/>
    <property type="match status" value="1"/>
</dbReference>
<dbReference type="STRING" id="1193729.A1OE_524"/>
<name>K7YMG8_9PROT</name>
<keyword evidence="9 14" id="KW-1208">Phospholipid metabolism</keyword>
<dbReference type="HOGENOM" id="CLU_033449_0_2_5"/>
<feature type="binding site" evidence="14">
    <location>
        <position position="255"/>
    </location>
    <ligand>
        <name>NADPH</name>
        <dbReference type="ChEBI" id="CHEBI:57783"/>
    </ligand>
</feature>
<feature type="binding site" evidence="17">
    <location>
        <position position="255"/>
    </location>
    <ligand>
        <name>NAD(+)</name>
        <dbReference type="ChEBI" id="CHEBI:57540"/>
    </ligand>
</feature>
<dbReference type="PATRIC" id="fig|1193729.4.peg.281"/>
<dbReference type="KEGG" id="thal:A1OE_524"/>
<feature type="domain" description="Glycerol-3-phosphate dehydrogenase NAD-dependent N-terminal" evidence="19">
    <location>
        <begin position="1"/>
        <end position="151"/>
    </location>
</feature>
<feature type="binding site" evidence="14">
    <location>
        <position position="102"/>
    </location>
    <ligand>
        <name>NADPH</name>
        <dbReference type="ChEBI" id="CHEBI:57783"/>
    </ligand>
</feature>
<evidence type="ECO:0000259" key="20">
    <source>
        <dbReference type="Pfam" id="PF07479"/>
    </source>
</evidence>
<evidence type="ECO:0000256" key="12">
    <source>
        <dbReference type="ARBA" id="ARBA00069372"/>
    </source>
</evidence>
<evidence type="ECO:0000256" key="15">
    <source>
        <dbReference type="PIRSR" id="PIRSR000114-1"/>
    </source>
</evidence>
<feature type="binding site" evidence="14">
    <location>
        <position position="255"/>
    </location>
    <ligand>
        <name>sn-glycerol 3-phosphate</name>
        <dbReference type="ChEBI" id="CHEBI:57597"/>
    </ligand>
</feature>
<evidence type="ECO:0000259" key="19">
    <source>
        <dbReference type="Pfam" id="PF01210"/>
    </source>
</evidence>
<dbReference type="GO" id="GO:0005975">
    <property type="term" value="P:carbohydrate metabolic process"/>
    <property type="evidence" value="ECO:0007669"/>
    <property type="project" value="InterPro"/>
</dbReference>
<dbReference type="InterPro" id="IPR036291">
    <property type="entry name" value="NAD(P)-bd_dom_sf"/>
</dbReference>
<dbReference type="InterPro" id="IPR013328">
    <property type="entry name" value="6PGD_dom2"/>
</dbReference>
<comment type="caution">
    <text evidence="14">Lacks conserved residue(s) required for the propagation of feature annotation.</text>
</comment>
<keyword evidence="4 14" id="KW-0521">NADP</keyword>
<feature type="active site" description="Proton acceptor" evidence="14 15">
    <location>
        <position position="191"/>
    </location>
</feature>
<evidence type="ECO:0000256" key="8">
    <source>
        <dbReference type="ARBA" id="ARBA00023209"/>
    </source>
</evidence>
<dbReference type="GO" id="GO:0006650">
    <property type="term" value="P:glycerophospholipid metabolic process"/>
    <property type="evidence" value="ECO:0007669"/>
    <property type="project" value="UniProtKB-UniRule"/>
</dbReference>
<dbReference type="Gene3D" id="3.40.50.720">
    <property type="entry name" value="NAD(P)-binding Rossmann-like Domain"/>
    <property type="match status" value="1"/>
</dbReference>
<dbReference type="InterPro" id="IPR008927">
    <property type="entry name" value="6-PGluconate_DH-like_C_sf"/>
</dbReference>
<dbReference type="AlphaFoldDB" id="K7YMG8"/>
<evidence type="ECO:0000256" key="11">
    <source>
        <dbReference type="ARBA" id="ARBA00066687"/>
    </source>
</evidence>
<sequence length="342" mass="35753">MIGAGAWGTALSIIAARGVGSNVTLWTRNPALSAAINQDRMNIQFLAGYNIPDNVIATSKIAEAVAISDAIILAVPSQAIRKIGKMIYNIAPKNVPVVLASKGIEHKSGKLMSAVVSEEMPGQPIAVLSGPSFASEVAGNHPTAVTIASADAIVNPVGSLAHRLSLALATPSFRPYISDDLIGVEIGGAVKNVIAIASGIASGYGFGANTWAAIITRGLYEIKSLSRALGGRDETLTGLSGIGDLALTCSFEQSRNLSFGKALSNHQCKKTLLSSNQATVEGIVNAVSVTDLARKLGVEMPICEAVRSLVSEDLEIAEVIKRLMQRPLKVEDAVRRNCCISR</sequence>
<keyword evidence="14" id="KW-0963">Cytoplasm</keyword>
<feature type="binding site" evidence="14">
    <location>
        <position position="244"/>
    </location>
    <ligand>
        <name>sn-glycerol 3-phosphate</name>
        <dbReference type="ChEBI" id="CHEBI:57597"/>
    </ligand>
</feature>
<evidence type="ECO:0000256" key="4">
    <source>
        <dbReference type="ARBA" id="ARBA00022857"/>
    </source>
</evidence>
<dbReference type="FunFam" id="3.40.50.720:FF:000019">
    <property type="entry name" value="Glycerol-3-phosphate dehydrogenase [NAD(P)+]"/>
    <property type="match status" value="1"/>
</dbReference>
<feature type="binding site" evidence="16">
    <location>
        <begin position="255"/>
        <end position="256"/>
    </location>
    <ligand>
        <name>substrate</name>
    </ligand>
</feature>
<keyword evidence="6 14" id="KW-0520">NAD</keyword>
<dbReference type="Pfam" id="PF01210">
    <property type="entry name" value="NAD_Gly3P_dh_N"/>
    <property type="match status" value="1"/>
</dbReference>
<comment type="subcellular location">
    <subcellularLocation>
        <location evidence="14">Cytoplasm</location>
    </subcellularLocation>
</comment>
<dbReference type="EC" id="1.1.1.94" evidence="11 14"/>
<evidence type="ECO:0000256" key="13">
    <source>
        <dbReference type="ARBA" id="ARBA00080511"/>
    </source>
</evidence>
<dbReference type="Pfam" id="PF07479">
    <property type="entry name" value="NAD_Gly3P_dh_C"/>
    <property type="match status" value="1"/>
</dbReference>
<dbReference type="GO" id="GO:0008654">
    <property type="term" value="P:phospholipid biosynthetic process"/>
    <property type="evidence" value="ECO:0007669"/>
    <property type="project" value="UniProtKB-KW"/>
</dbReference>
<feature type="binding site" evidence="14">
    <location>
        <position position="134"/>
    </location>
    <ligand>
        <name>NADPH</name>
        <dbReference type="ChEBI" id="CHEBI:57783"/>
    </ligand>
</feature>
<dbReference type="NCBIfam" id="NF000940">
    <property type="entry name" value="PRK00094.1-2"/>
    <property type="match status" value="1"/>
</dbReference>
<comment type="function">
    <text evidence="14">Catalyzes the reduction of the glycolytic intermediate dihydroxyacetone phosphate (DHAP) to sn-glycerol 3-phosphate (G3P), the key precursor for phospholipid synthesis.</text>
</comment>
<keyword evidence="8 14" id="KW-0594">Phospholipid biosynthesis</keyword>
<evidence type="ECO:0000256" key="17">
    <source>
        <dbReference type="PIRSR" id="PIRSR000114-3"/>
    </source>
</evidence>
<evidence type="ECO:0000313" key="22">
    <source>
        <dbReference type="Proteomes" id="UP000010077"/>
    </source>
</evidence>
<feature type="binding site" evidence="14">
    <location>
        <position position="132"/>
    </location>
    <ligand>
        <name>sn-glycerol 3-phosphate</name>
        <dbReference type="ChEBI" id="CHEBI:57597"/>
    </ligand>
</feature>
<dbReference type="PANTHER" id="PTHR11728">
    <property type="entry name" value="GLYCEROL-3-PHOSPHATE DEHYDROGENASE"/>
    <property type="match status" value="1"/>
</dbReference>
<dbReference type="InterPro" id="IPR011128">
    <property type="entry name" value="G3P_DH_NAD-dep_N"/>
</dbReference>
<dbReference type="SUPFAM" id="SSF48179">
    <property type="entry name" value="6-phosphogluconate dehydrogenase C-terminal domain-like"/>
    <property type="match status" value="1"/>
</dbReference>
<dbReference type="InterPro" id="IPR006168">
    <property type="entry name" value="G3P_DH_NAD-dep"/>
</dbReference>
<comment type="pathway">
    <text evidence="14">Membrane lipid metabolism; glycerophospholipid metabolism.</text>
</comment>
<evidence type="ECO:0000256" key="9">
    <source>
        <dbReference type="ARBA" id="ARBA00023264"/>
    </source>
</evidence>
<keyword evidence="5 14" id="KW-0560">Oxidoreductase</keyword>
<reference evidence="21 22" key="1">
    <citation type="journal article" date="2012" name="Proc. Natl. Acad. Sci. U.S.A.">
        <title>Genome streamlining and chemical defense in a coral reef symbiosis.</title>
        <authorList>
            <person name="Kwan J.C."/>
            <person name="Donia M.S."/>
            <person name="Han A.W."/>
            <person name="Hirose E."/>
            <person name="Haygood M.G."/>
            <person name="Schmidt E.W."/>
        </authorList>
    </citation>
    <scope>NUCLEOTIDE SEQUENCE [LARGE SCALE GENOMIC DNA]</scope>
    <source>
        <strain evidence="21 22">L2</strain>
    </source>
</reference>
<dbReference type="PIRSF" id="PIRSF000114">
    <property type="entry name" value="Glycerol-3-P_dh"/>
    <property type="match status" value="1"/>
</dbReference>
<dbReference type="GO" id="GO:0141152">
    <property type="term" value="F:glycerol-3-phosphate dehydrogenase (NAD+) activity"/>
    <property type="evidence" value="ECO:0007669"/>
    <property type="project" value="RHEA"/>
</dbReference>
<feature type="binding site" evidence="14">
    <location>
        <position position="7"/>
    </location>
    <ligand>
        <name>NADPH</name>
        <dbReference type="ChEBI" id="CHEBI:57783"/>
    </ligand>
</feature>
<evidence type="ECO:0000256" key="18">
    <source>
        <dbReference type="RuleBase" id="RU000437"/>
    </source>
</evidence>
<protein>
    <recommendedName>
        <fullName evidence="12 14">Glycerol-3-phosphate dehydrogenase [NAD(P)+]</fullName>
        <ecNumber evidence="11 14">1.1.1.94</ecNumber>
    </recommendedName>
    <alternativeName>
        <fullName evidence="14">NAD(P)(+)-dependent glycerol-3-phosphate dehydrogenase</fullName>
    </alternativeName>
    <alternativeName>
        <fullName evidence="13 14">NAD(P)H-dependent dihydroxyacetone-phosphate reductase</fullName>
    </alternativeName>
</protein>
<evidence type="ECO:0000256" key="3">
    <source>
        <dbReference type="ARBA" id="ARBA00022741"/>
    </source>
</evidence>
<feature type="binding site" evidence="14">
    <location>
        <position position="102"/>
    </location>
    <ligand>
        <name>sn-glycerol 3-phosphate</name>
        <dbReference type="ChEBI" id="CHEBI:57597"/>
    </ligand>
</feature>
<evidence type="ECO:0000256" key="6">
    <source>
        <dbReference type="ARBA" id="ARBA00023027"/>
    </source>
</evidence>
<dbReference type="eggNOG" id="COG0240">
    <property type="taxonomic scope" value="Bacteria"/>
</dbReference>
<evidence type="ECO:0000256" key="7">
    <source>
        <dbReference type="ARBA" id="ARBA00023098"/>
    </source>
</evidence>
<dbReference type="GO" id="GO:0046167">
    <property type="term" value="P:glycerol-3-phosphate biosynthetic process"/>
    <property type="evidence" value="ECO:0007669"/>
    <property type="project" value="UniProtKB-UniRule"/>
</dbReference>
<feature type="binding site" evidence="14">
    <location>
        <position position="256"/>
    </location>
    <ligand>
        <name>sn-glycerol 3-phosphate</name>
        <dbReference type="ChEBI" id="CHEBI:57597"/>
    </ligand>
</feature>
<accession>K7YMG8</accession>
<dbReference type="NCBIfam" id="NF000942">
    <property type="entry name" value="PRK00094.1-4"/>
    <property type="match status" value="1"/>
</dbReference>
<comment type="similarity">
    <text evidence="1 14 18">Belongs to the NAD-dependent glycerol-3-phosphate dehydrogenase family.</text>
</comment>
<keyword evidence="7 14" id="KW-0443">Lipid metabolism</keyword>